<name>A0A173S0Q7_9FIRM</name>
<dbReference type="Pfam" id="PF00005">
    <property type="entry name" value="ABC_tran"/>
    <property type="match status" value="1"/>
</dbReference>
<dbReference type="PROSITE" id="PS50893">
    <property type="entry name" value="ABC_TRANSPORTER_2"/>
    <property type="match status" value="1"/>
</dbReference>
<keyword evidence="4 9" id="KW-0132">Cell division</keyword>
<gene>
    <name evidence="12" type="primary">ftsE_2</name>
    <name evidence="9" type="synonym">ftsE</name>
    <name evidence="11" type="synonym">ftsE_1</name>
    <name evidence="11" type="ORF">COEU31_19690</name>
    <name evidence="12" type="ORF">COEU31_27230</name>
</gene>
<dbReference type="PANTHER" id="PTHR24220:SF470">
    <property type="entry name" value="CELL DIVISION ATP-BINDING PROTEIN FTSE"/>
    <property type="match status" value="1"/>
</dbReference>
<dbReference type="NCBIfam" id="TIGR02673">
    <property type="entry name" value="FtsE"/>
    <property type="match status" value="1"/>
</dbReference>
<evidence type="ECO:0000256" key="7">
    <source>
        <dbReference type="ARBA" id="ARBA00023136"/>
    </source>
</evidence>
<proteinExistence type="inferred from homology"/>
<evidence type="ECO:0000256" key="2">
    <source>
        <dbReference type="ARBA" id="ARBA00020019"/>
    </source>
</evidence>
<dbReference type="Gene3D" id="3.40.50.300">
    <property type="entry name" value="P-loop containing nucleotide triphosphate hydrolases"/>
    <property type="match status" value="1"/>
</dbReference>
<dbReference type="GO" id="GO:0022857">
    <property type="term" value="F:transmembrane transporter activity"/>
    <property type="evidence" value="ECO:0007669"/>
    <property type="project" value="TreeGrafter"/>
</dbReference>
<dbReference type="FunFam" id="3.40.50.300:FF:000056">
    <property type="entry name" value="Cell division ATP-binding protein FtsE"/>
    <property type="match status" value="1"/>
</dbReference>
<dbReference type="InterPro" id="IPR027417">
    <property type="entry name" value="P-loop_NTPase"/>
</dbReference>
<dbReference type="InterPro" id="IPR017871">
    <property type="entry name" value="ABC_transporter-like_CS"/>
</dbReference>
<dbReference type="GO" id="GO:0051301">
    <property type="term" value="P:cell division"/>
    <property type="evidence" value="ECO:0007669"/>
    <property type="project" value="UniProtKB-UniRule"/>
</dbReference>
<evidence type="ECO:0000256" key="5">
    <source>
        <dbReference type="ARBA" id="ARBA00022741"/>
    </source>
</evidence>
<dbReference type="SMART" id="SM00382">
    <property type="entry name" value="AAA"/>
    <property type="match status" value="1"/>
</dbReference>
<organism evidence="12 13">
    <name type="scientific">Coprococcus eutactus</name>
    <dbReference type="NCBI Taxonomy" id="33043"/>
    <lineage>
        <taxon>Bacteria</taxon>
        <taxon>Bacillati</taxon>
        <taxon>Bacillota</taxon>
        <taxon>Clostridia</taxon>
        <taxon>Lachnospirales</taxon>
        <taxon>Lachnospiraceae</taxon>
        <taxon>Coprococcus</taxon>
    </lineage>
</organism>
<dbReference type="AlphaFoldDB" id="A0A173S0Q7"/>
<keyword evidence="3 9" id="KW-1003">Cell membrane</keyword>
<sequence length="228" mass="25638">MIELENVSMTYPGGNQALKNVNINIEKGEFVFIVGSSGSGKTTLFRLLLKELDPTEGNITVAGYDYGKIKRKDIPKVRRRIGVVFQNFRLLKDRTIYENVAFAQRVIQTPARYIRRRVPAMLTLVGLADKYKSYPKELSGGEQQRVAMARALVNNPDIILADEPTGNLDPKNSLDIMNLLEDINKRGTTVVVVTHNKDIVNEMKKRVITLKKGVIISDEKEGGYIDED</sequence>
<evidence type="ECO:0000256" key="9">
    <source>
        <dbReference type="RuleBase" id="RU365094"/>
    </source>
</evidence>
<dbReference type="GO" id="GO:0016887">
    <property type="term" value="F:ATP hydrolysis activity"/>
    <property type="evidence" value="ECO:0007669"/>
    <property type="project" value="InterPro"/>
</dbReference>
<comment type="subunit">
    <text evidence="9">Homodimer. Forms a membrane-associated complex with FtsX.</text>
</comment>
<dbReference type="PROSITE" id="PS00211">
    <property type="entry name" value="ABC_TRANSPORTER_1"/>
    <property type="match status" value="1"/>
</dbReference>
<protein>
    <recommendedName>
        <fullName evidence="2 9">Cell division ATP-binding protein FtsE</fullName>
    </recommendedName>
</protein>
<dbReference type="GO" id="GO:0005886">
    <property type="term" value="C:plasma membrane"/>
    <property type="evidence" value="ECO:0007669"/>
    <property type="project" value="UniProtKB-SubCell"/>
</dbReference>
<dbReference type="GO" id="GO:0005524">
    <property type="term" value="F:ATP binding"/>
    <property type="evidence" value="ECO:0007669"/>
    <property type="project" value="UniProtKB-UniRule"/>
</dbReference>
<keyword evidence="6 9" id="KW-0067">ATP-binding</keyword>
<comment type="similarity">
    <text evidence="1 9">Belongs to the ABC transporter superfamily.</text>
</comment>
<feature type="domain" description="ABC transporter" evidence="10">
    <location>
        <begin position="2"/>
        <end position="228"/>
    </location>
</feature>
<dbReference type="SUPFAM" id="SSF52540">
    <property type="entry name" value="P-loop containing nucleoside triphosphate hydrolases"/>
    <property type="match status" value="1"/>
</dbReference>
<evidence type="ECO:0000313" key="11">
    <source>
        <dbReference type="EMBL" id="GFO94923.1"/>
    </source>
</evidence>
<evidence type="ECO:0000256" key="1">
    <source>
        <dbReference type="ARBA" id="ARBA00005417"/>
    </source>
</evidence>
<evidence type="ECO:0000256" key="6">
    <source>
        <dbReference type="ARBA" id="ARBA00022840"/>
    </source>
</evidence>
<dbReference type="InterPro" id="IPR015854">
    <property type="entry name" value="ABC_transpr_LolD-like"/>
</dbReference>
<comment type="function">
    <text evidence="9">Part of the ABC transporter FtsEX involved in cellular division.</text>
</comment>
<evidence type="ECO:0000259" key="10">
    <source>
        <dbReference type="PROSITE" id="PS50893"/>
    </source>
</evidence>
<dbReference type="PANTHER" id="PTHR24220">
    <property type="entry name" value="IMPORT ATP-BINDING PROTEIN"/>
    <property type="match status" value="1"/>
</dbReference>
<evidence type="ECO:0000256" key="3">
    <source>
        <dbReference type="ARBA" id="ARBA00022475"/>
    </source>
</evidence>
<keyword evidence="8 9" id="KW-0131">Cell cycle</keyword>
<keyword evidence="5 9" id="KW-0547">Nucleotide-binding</keyword>
<dbReference type="InterPro" id="IPR005286">
    <property type="entry name" value="Cell_div_FtsE"/>
</dbReference>
<accession>A0A173S0Q7</accession>
<keyword evidence="7 9" id="KW-0472">Membrane</keyword>
<dbReference type="EMBL" id="BLYL01000026">
    <property type="protein sequence ID" value="GFO95677.1"/>
    <property type="molecule type" value="Genomic_DNA"/>
</dbReference>
<dbReference type="EMBL" id="BLYL01000011">
    <property type="protein sequence ID" value="GFO94923.1"/>
    <property type="molecule type" value="Genomic_DNA"/>
</dbReference>
<evidence type="ECO:0000313" key="12">
    <source>
        <dbReference type="EMBL" id="GFO95677.1"/>
    </source>
</evidence>
<dbReference type="OrthoDB" id="9802264at2"/>
<evidence type="ECO:0000256" key="4">
    <source>
        <dbReference type="ARBA" id="ARBA00022618"/>
    </source>
</evidence>
<comment type="caution">
    <text evidence="12">The sequence shown here is derived from an EMBL/GenBank/DDBJ whole genome shotgun (WGS) entry which is preliminary data.</text>
</comment>
<dbReference type="RefSeq" id="WP_022216898.1">
    <property type="nucleotide sequence ID" value="NZ_BLYL01000011.1"/>
</dbReference>
<dbReference type="InterPro" id="IPR003439">
    <property type="entry name" value="ABC_transporter-like_ATP-bd"/>
</dbReference>
<evidence type="ECO:0000313" key="13">
    <source>
        <dbReference type="Proteomes" id="UP000660047"/>
    </source>
</evidence>
<dbReference type="InterPro" id="IPR003593">
    <property type="entry name" value="AAA+_ATPase"/>
</dbReference>
<evidence type="ECO:0000256" key="8">
    <source>
        <dbReference type="ARBA" id="ARBA00023306"/>
    </source>
</evidence>
<comment type="subcellular location">
    <subcellularLocation>
        <location evidence="9">Cell membrane</location>
        <topology evidence="9">Peripheral membrane protein</topology>
        <orientation evidence="9">Cytoplasmic side</orientation>
    </subcellularLocation>
</comment>
<dbReference type="Proteomes" id="UP000660047">
    <property type="component" value="Unassembled WGS sequence"/>
</dbReference>
<reference evidence="12" key="1">
    <citation type="submission" date="2020-06" db="EMBL/GenBank/DDBJ databases">
        <title>Characterization of fructooligosaccharide metabolism and fructooligosaccharide-degrading enzymes in human commensal butyrate producers.</title>
        <authorList>
            <person name="Tanno H."/>
            <person name="Fujii T."/>
            <person name="Hirano K."/>
            <person name="Maeno S."/>
            <person name="Tonozuka T."/>
            <person name="Sakamoto M."/>
            <person name="Ohkuma M."/>
            <person name="Tochio T."/>
            <person name="Endo A."/>
        </authorList>
    </citation>
    <scope>NUCLEOTIDE SEQUENCE</scope>
    <source>
        <strain evidence="12">JCM 31265</strain>
    </source>
</reference>